<dbReference type="CDD" id="cd23767">
    <property type="entry name" value="IQCD"/>
    <property type="match status" value="1"/>
</dbReference>
<feature type="domain" description="WW" evidence="1">
    <location>
        <begin position="1287"/>
        <end position="1321"/>
    </location>
</feature>
<dbReference type="InterPro" id="IPR057207">
    <property type="entry name" value="FBXL15_LRR"/>
</dbReference>
<dbReference type="Gene3D" id="2.20.70.10">
    <property type="match status" value="2"/>
</dbReference>
<name>A0A485K8X4_9STRA</name>
<dbReference type="EMBL" id="CAADRA010000052">
    <property type="protein sequence ID" value="VFT78072.1"/>
    <property type="molecule type" value="Genomic_DNA"/>
</dbReference>
<dbReference type="InterPro" id="IPR032675">
    <property type="entry name" value="LRR_dom_sf"/>
</dbReference>
<dbReference type="PANTHER" id="PTHR13318">
    <property type="entry name" value="PARTNER OF PAIRED, ISOFORM B-RELATED"/>
    <property type="match status" value="1"/>
</dbReference>
<evidence type="ECO:0000259" key="1">
    <source>
        <dbReference type="PROSITE" id="PS50020"/>
    </source>
</evidence>
<proteinExistence type="predicted"/>
<dbReference type="InterPro" id="IPR001202">
    <property type="entry name" value="WW_dom"/>
</dbReference>
<evidence type="ECO:0000313" key="2">
    <source>
        <dbReference type="EMBL" id="KAF0719726.1"/>
    </source>
</evidence>
<dbReference type="PROSITE" id="PS50096">
    <property type="entry name" value="IQ"/>
    <property type="match status" value="6"/>
</dbReference>
<reference evidence="2" key="2">
    <citation type="submission" date="2019-06" db="EMBL/GenBank/DDBJ databases">
        <title>Genomics analysis of Aphanomyces spp. identifies a new class of oomycete effector associated with host adaptation.</title>
        <authorList>
            <person name="Gaulin E."/>
        </authorList>
    </citation>
    <scope>NUCLEOTIDE SEQUENCE</scope>
    <source>
        <strain evidence="2">CBS 578.67</strain>
    </source>
</reference>
<dbReference type="Pfam" id="PF00397">
    <property type="entry name" value="WW"/>
    <property type="match status" value="1"/>
</dbReference>
<dbReference type="Pfam" id="PF25372">
    <property type="entry name" value="DUF7885"/>
    <property type="match status" value="1"/>
</dbReference>
<dbReference type="Gene3D" id="3.80.10.10">
    <property type="entry name" value="Ribonuclease Inhibitor"/>
    <property type="match status" value="3"/>
</dbReference>
<dbReference type="OrthoDB" id="550575at2759"/>
<gene>
    <name evidence="3" type="primary">Aste57867_848</name>
    <name evidence="2" type="ORF">As57867_000847</name>
    <name evidence="3" type="ORF">ASTE57867_848</name>
</gene>
<dbReference type="InterPro" id="IPR000048">
    <property type="entry name" value="IQ_motif_EF-hand-BS"/>
</dbReference>
<dbReference type="InterPro" id="IPR006553">
    <property type="entry name" value="Leu-rich_rpt_Cys-con_subtyp"/>
</dbReference>
<dbReference type="InterPro" id="IPR001611">
    <property type="entry name" value="Leu-rich_rpt"/>
</dbReference>
<accession>A0A485K8X4</accession>
<dbReference type="GO" id="GO:0031146">
    <property type="term" value="P:SCF-dependent proteasomal ubiquitin-dependent protein catabolic process"/>
    <property type="evidence" value="ECO:0007669"/>
    <property type="project" value="TreeGrafter"/>
</dbReference>
<dbReference type="PROSITE" id="PS01159">
    <property type="entry name" value="WW_DOMAIN_1"/>
    <property type="match status" value="1"/>
</dbReference>
<dbReference type="SUPFAM" id="SSF52047">
    <property type="entry name" value="RNI-like"/>
    <property type="match status" value="1"/>
</dbReference>
<dbReference type="Proteomes" id="UP000332933">
    <property type="component" value="Unassembled WGS sequence"/>
</dbReference>
<dbReference type="InterPro" id="IPR036020">
    <property type="entry name" value="WW_dom_sf"/>
</dbReference>
<feature type="domain" description="WW" evidence="1">
    <location>
        <begin position="1173"/>
        <end position="1201"/>
    </location>
</feature>
<dbReference type="Pfam" id="PF00612">
    <property type="entry name" value="IQ"/>
    <property type="match status" value="3"/>
</dbReference>
<keyword evidence="4" id="KW-1185">Reference proteome</keyword>
<dbReference type="SMART" id="SM00015">
    <property type="entry name" value="IQ"/>
    <property type="match status" value="9"/>
</dbReference>
<evidence type="ECO:0000313" key="4">
    <source>
        <dbReference type="Proteomes" id="UP000332933"/>
    </source>
</evidence>
<dbReference type="SUPFAM" id="SSF52058">
    <property type="entry name" value="L domain-like"/>
    <property type="match status" value="1"/>
</dbReference>
<dbReference type="InterPro" id="IPR038446">
    <property type="entry name" value="CEBP_ZZ_sf"/>
</dbReference>
<dbReference type="EMBL" id="VJMH01000052">
    <property type="protein sequence ID" value="KAF0719726.1"/>
    <property type="molecule type" value="Genomic_DNA"/>
</dbReference>
<sequence length="1327" mass="151217">MFFSDSRMIAVNWQHRQFHHVTAKVSHVKVLANNAAMVRSAGRKRRSHGGIRLDSLSDLVEPVNEALSPTKERRAKKSSKLTRDQERLLSSFELAYKELPPEVMGGHDLNLSMWTIVVYDSCLAKIAHVQSQVGDVGSSNQVADERSSSLASLVPTLKQSASSTPPSNSTATLPVGIKLNLQGAEHVRQITDDGMRKVVPVLASRLHSLNISRTPNLTDTLVRWIATTCTNLRQLEMKHLPQLGGPGVGAIGESCSALEVFSVAGCKHIPEFALLKVANGCPLLTSYDISHCHLATDIVLRALSTNCTKLQHVLLLDCKEISDTGVLALSNGCPDLVHINLSRTDFQYKITDMALLSLSERCKILQHVNFSGCDYLTDAGISWLAGGCSALTHINLTMCVKLTDFSLRAIADGCIRLGHLDVSGCQRMSDIGLRYISLGCRDLHTLRLKNTILVSDGMSLGREHAQGIASLSHTCKRLQHLDLTKCIRIDDNACRQISRGFHDLRTLSLLHCTAITGEGVQDLGHHCHKLTHLDLTDCRLVDDAGVSAIGSGMKLLQSLKLRDCEKLSTVAIQHLCAGCRYLHTLDLAGCHKLDDMALLAMSESLTNLQHVWLGGLSHITIIGVSWLADRCTRIMELDVSNSAISYISLKPLRSAWKYGELHERNKSRGIFPKHRAEDMLFLDHYGTCWKSAVQIQCMYRAKIARREAALRREQALIHWAASKMQSIYRGRKARQYAELQRQQRLREIKAATQIKAAYRAHVARTLVARMRKQRERERYIQMVIRVQSAWRQKKAREVFNSKRLLKAAWEQKRLQAANVIQRAFKVYMWRKRNSLYLTAMRVKKEEEQAAANKLQVLFRGRAARLEAQRRRDVLRVFDMRKERAANCLQRVIRRRRERRLRQRKFDHEAKLEAAATRIQKRYRLRRQMLSYQLLQLGREFKARTAAALRLQAAWRRKKGHLAMHMLRVLKDEEYHRRSKAAQKLQARWRGRGARELAAKKLQASLQRLALQVKMENHLATVIQAGWRGKKGRQKHRAAVDLRKRRWKEVPNTDTGKKVYYHQDTGEIRNRIPQDLLDLLPRPRCNDCDVKDAAVECGDCTEFFCKDCWHAIHAGGRRRVHRFRALYDFYGKRIDYGDGEFPSVWPSEIEQDELDGWFLRVSPFREPCLVLGNWEKYVDDKSHREWYFNPKTKISTYLPPDAFKASAEDIAKAWVRRQDAAHHASYYFNERTGQRTFERPPTFVEKSEEDALQAAAVEVEAPSSAVDESLAEESQDETSMTVGPIFVADLGSGWTQYWDESYQVYYYYNTVTQESTYTMPEVEGAVAL</sequence>
<dbReference type="Gene3D" id="4.10.640.40">
    <property type="entry name" value="Cytoplasmic polyadenylation element-binding protein, ZZ domain"/>
    <property type="match status" value="1"/>
</dbReference>
<dbReference type="GO" id="GO:0019005">
    <property type="term" value="C:SCF ubiquitin ligase complex"/>
    <property type="evidence" value="ECO:0007669"/>
    <property type="project" value="TreeGrafter"/>
</dbReference>
<reference evidence="3 4" key="1">
    <citation type="submission" date="2019-03" db="EMBL/GenBank/DDBJ databases">
        <authorList>
            <person name="Gaulin E."/>
            <person name="Dumas B."/>
        </authorList>
    </citation>
    <scope>NUCLEOTIDE SEQUENCE [LARGE SCALE GENOMIC DNA]</scope>
    <source>
        <strain evidence="3">CBS 568.67</strain>
    </source>
</reference>
<dbReference type="Pfam" id="PF13516">
    <property type="entry name" value="LRR_6"/>
    <property type="match status" value="1"/>
</dbReference>
<organism evidence="3 4">
    <name type="scientific">Aphanomyces stellatus</name>
    <dbReference type="NCBI Taxonomy" id="120398"/>
    <lineage>
        <taxon>Eukaryota</taxon>
        <taxon>Sar</taxon>
        <taxon>Stramenopiles</taxon>
        <taxon>Oomycota</taxon>
        <taxon>Saprolegniomycetes</taxon>
        <taxon>Saprolegniales</taxon>
        <taxon>Verrucalvaceae</taxon>
        <taxon>Aphanomyces</taxon>
    </lineage>
</organism>
<dbReference type="SMART" id="SM00456">
    <property type="entry name" value="WW"/>
    <property type="match status" value="3"/>
</dbReference>
<protein>
    <submittedName>
        <fullName evidence="3">Aste57867_848 protein</fullName>
    </submittedName>
</protein>
<dbReference type="CDD" id="cd00201">
    <property type="entry name" value="WW"/>
    <property type="match status" value="1"/>
</dbReference>
<dbReference type="SMART" id="SM00367">
    <property type="entry name" value="LRR_CC"/>
    <property type="match status" value="16"/>
</dbReference>
<evidence type="ECO:0000313" key="3">
    <source>
        <dbReference type="EMBL" id="VFT78072.1"/>
    </source>
</evidence>
<dbReference type="PROSITE" id="PS50020">
    <property type="entry name" value="WW_DOMAIN_2"/>
    <property type="match status" value="2"/>
</dbReference>
<dbReference type="SUPFAM" id="SSF51045">
    <property type="entry name" value="WW domain"/>
    <property type="match status" value="1"/>
</dbReference>